<evidence type="ECO:0000256" key="1">
    <source>
        <dbReference type="ARBA" id="ARBA00004196"/>
    </source>
</evidence>
<dbReference type="Proteomes" id="UP000527324">
    <property type="component" value="Unassembled WGS sequence"/>
</dbReference>
<evidence type="ECO:0000256" key="2">
    <source>
        <dbReference type="SAM" id="MobiDB-lite"/>
    </source>
</evidence>
<evidence type="ECO:0000313" key="5">
    <source>
        <dbReference type="Proteomes" id="UP000527324"/>
    </source>
</evidence>
<dbReference type="InterPro" id="IPR012480">
    <property type="entry name" value="Hepar_II_III_C"/>
</dbReference>
<dbReference type="GO" id="GO:0016829">
    <property type="term" value="F:lyase activity"/>
    <property type="evidence" value="ECO:0007669"/>
    <property type="project" value="InterPro"/>
</dbReference>
<comment type="subcellular location">
    <subcellularLocation>
        <location evidence="1">Cell envelope</location>
    </subcellularLocation>
</comment>
<dbReference type="Pfam" id="PF07940">
    <property type="entry name" value="Hepar_II_III_C"/>
    <property type="match status" value="1"/>
</dbReference>
<dbReference type="EMBL" id="JACHOQ010000003">
    <property type="protein sequence ID" value="MBB5739940.1"/>
    <property type="molecule type" value="Genomic_DNA"/>
</dbReference>
<protein>
    <submittedName>
        <fullName evidence="4">Putative heparinase superfamily protein</fullName>
    </submittedName>
</protein>
<dbReference type="Gene3D" id="1.50.10.100">
    <property type="entry name" value="Chondroitin AC/alginate lyase"/>
    <property type="match status" value="1"/>
</dbReference>
<dbReference type="InterPro" id="IPR008929">
    <property type="entry name" value="Chondroitin_lyas"/>
</dbReference>
<evidence type="ECO:0000259" key="3">
    <source>
        <dbReference type="Pfam" id="PF07940"/>
    </source>
</evidence>
<evidence type="ECO:0000313" key="4">
    <source>
        <dbReference type="EMBL" id="MBB5739940.1"/>
    </source>
</evidence>
<dbReference type="RefSeq" id="WP_183216313.1">
    <property type="nucleotide sequence ID" value="NZ_CAJFZW010000064.1"/>
</dbReference>
<dbReference type="Gene3D" id="2.70.98.70">
    <property type="match status" value="1"/>
</dbReference>
<accession>A0A7W9C6P1</accession>
<sequence length="617" mass="65583">MSPLGPFAPRREPETPDVASGQIPGLPGAPVRTPVRAGQAATSAGLWPAIAGRLITRQLWIELYGLPGYGLTLGPVLGGGKVTAFAATPRDFRPHDSAPGKNLLVGRFILAGASMEVEPPSDPWNRPSPSRPFAVELHAFNWLPALMAQGERGAREALRLTLAWADAFARWSPFAWGPEILPRRVINLACAARRMGAVATEAERLRLADSLARQTRQLLRPPGGLATRAERLTAAAIGGCVLAGAPGQGLRRRALGGLAGALRVTVHDDGSHASRSPEAGLELLLDLLTLDDALAQLSEPTPQPVSEAIDRLTQGLRLLTLPDGRLAGFQGGGPSSAARVAAARAHDEAATASRAADPTHPPVGRIGGLVRIASPLLSIVADAASPARGAWGATACAQPLALEIACGKDRLVTGSGWTPAATDRQALRLTPGHSTLTLGERSLNEPLGGWKGELLGPRLVGPPIHVTTDQREAEGAVWLEMEHDGWNEAFGLNHQRRLYLDQRLDELRAEEKLFPTPGRKEVIRQIAAPYAIRFHLEPGVQASLARDRRSILLRGASGRGWWFRTDGPDVAIEPSVHIDAGLTRRSLQIVVRGSARTDSESRIRWKLSPAGASGDPS</sequence>
<gene>
    <name evidence="4" type="ORF">GGQ93_001654</name>
</gene>
<dbReference type="AlphaFoldDB" id="A0A7W9C6P1"/>
<feature type="region of interest" description="Disordered" evidence="2">
    <location>
        <begin position="1"/>
        <end position="31"/>
    </location>
</feature>
<proteinExistence type="predicted"/>
<organism evidence="4 5">
    <name type="scientific">Brevundimonas aurantiaca</name>
    <dbReference type="NCBI Taxonomy" id="74316"/>
    <lineage>
        <taxon>Bacteria</taxon>
        <taxon>Pseudomonadati</taxon>
        <taxon>Pseudomonadota</taxon>
        <taxon>Alphaproteobacteria</taxon>
        <taxon>Caulobacterales</taxon>
        <taxon>Caulobacteraceae</taxon>
        <taxon>Brevundimonas</taxon>
    </lineage>
</organism>
<feature type="domain" description="Heparinase II/III-like C-terminal" evidence="3">
    <location>
        <begin position="359"/>
        <end position="606"/>
    </location>
</feature>
<comment type="caution">
    <text evidence="4">The sequence shown here is derived from an EMBL/GenBank/DDBJ whole genome shotgun (WGS) entry which is preliminary data.</text>
</comment>
<dbReference type="GO" id="GO:0030313">
    <property type="term" value="C:cell envelope"/>
    <property type="evidence" value="ECO:0007669"/>
    <property type="project" value="UniProtKB-SubCell"/>
</dbReference>
<keyword evidence="5" id="KW-1185">Reference proteome</keyword>
<reference evidence="4 5" key="1">
    <citation type="submission" date="2020-08" db="EMBL/GenBank/DDBJ databases">
        <title>Genomic Encyclopedia of Type Strains, Phase IV (KMG-IV): sequencing the most valuable type-strain genomes for metagenomic binning, comparative biology and taxonomic classification.</title>
        <authorList>
            <person name="Goeker M."/>
        </authorList>
    </citation>
    <scope>NUCLEOTIDE SEQUENCE [LARGE SCALE GENOMIC DNA]</scope>
    <source>
        <strain evidence="4 5">DSM 4731</strain>
    </source>
</reference>
<name>A0A7W9C6P1_9CAUL</name>